<feature type="compositionally biased region" description="Acidic residues" evidence="1">
    <location>
        <begin position="118"/>
        <end position="137"/>
    </location>
</feature>
<accession>A0A897NZH7</accession>
<organism evidence="2 3">
    <name type="scientific">Halapricum desulfuricans</name>
    <dbReference type="NCBI Taxonomy" id="2841257"/>
    <lineage>
        <taxon>Archaea</taxon>
        <taxon>Methanobacteriati</taxon>
        <taxon>Methanobacteriota</taxon>
        <taxon>Stenosarchaea group</taxon>
        <taxon>Halobacteria</taxon>
        <taxon>Halobacteriales</taxon>
        <taxon>Haloarculaceae</taxon>
        <taxon>Halapricum</taxon>
    </lineage>
</organism>
<feature type="region of interest" description="Disordered" evidence="1">
    <location>
        <begin position="1"/>
        <end position="192"/>
    </location>
</feature>
<dbReference type="AlphaFoldDB" id="A0A897NZH7"/>
<feature type="compositionally biased region" description="Acidic residues" evidence="1">
    <location>
        <begin position="153"/>
        <end position="192"/>
    </location>
</feature>
<feature type="compositionally biased region" description="Basic and acidic residues" evidence="1">
    <location>
        <begin position="44"/>
        <end position="67"/>
    </location>
</feature>
<sequence length="192" mass="20416">MVLIAGGTAAALPGNAPADAPVPDQANTNETVTDAADANETDESADRADRRPHEATERGPPAERGPHMSENASAAERGPPTDMPEQVPDFVTELHETINQFLSGELEGDLGAAIADVTPEDADDVPDDENSADDEQSADDRELDEQAERASDSDDETPEDDMEDDEAADDEMNDEETDDESTDSDDDTTVES</sequence>
<dbReference type="Proteomes" id="UP000663292">
    <property type="component" value="Chromosome"/>
</dbReference>
<dbReference type="EMBL" id="CP064791">
    <property type="protein sequence ID" value="QSG16113.1"/>
    <property type="molecule type" value="Genomic_DNA"/>
</dbReference>
<evidence type="ECO:0000313" key="2">
    <source>
        <dbReference type="EMBL" id="QSG16113.1"/>
    </source>
</evidence>
<proteinExistence type="predicted"/>
<evidence type="ECO:0000313" key="3">
    <source>
        <dbReference type="Proteomes" id="UP000663292"/>
    </source>
</evidence>
<gene>
    <name evidence="2" type="ORF">HSEST_2603</name>
</gene>
<keyword evidence="3" id="KW-1185">Reference proteome</keyword>
<feature type="compositionally biased region" description="Low complexity" evidence="1">
    <location>
        <begin position="1"/>
        <end position="21"/>
    </location>
</feature>
<feature type="compositionally biased region" description="Basic and acidic residues" evidence="1">
    <location>
        <begin position="138"/>
        <end position="152"/>
    </location>
</feature>
<name>A0A897NZH7_9EURY</name>
<protein>
    <submittedName>
        <fullName evidence="2">Uncharacterized protein</fullName>
    </submittedName>
</protein>
<reference evidence="2 3" key="1">
    <citation type="submission" date="2020-11" db="EMBL/GenBank/DDBJ databases">
        <title>Carbohydrate-dependent, anaerobic sulfur respiration: A novel catabolism in halophilic archaea.</title>
        <authorList>
            <person name="Sorokin D.Y."/>
            <person name="Messina E."/>
            <person name="Smedile F."/>
            <person name="La Cono V."/>
            <person name="Hallsworth J.E."/>
            <person name="Yakimov M.M."/>
        </authorList>
    </citation>
    <scope>NUCLEOTIDE SEQUENCE [LARGE SCALE GENOMIC DNA]</scope>
    <source>
        <strain evidence="2 3">HSR-Est</strain>
    </source>
</reference>
<evidence type="ECO:0000256" key="1">
    <source>
        <dbReference type="SAM" id="MobiDB-lite"/>
    </source>
</evidence>